<name>A0AC59Z206_RANTA</name>
<reference evidence="1" key="2">
    <citation type="submission" date="2025-03" db="EMBL/GenBank/DDBJ databases">
        <authorList>
            <consortium name="ELIXIR-Norway"/>
            <consortium name="Elixir Norway"/>
        </authorList>
    </citation>
    <scope>NUCLEOTIDE SEQUENCE</scope>
</reference>
<dbReference type="EMBL" id="OX596106">
    <property type="protein sequence ID" value="CAN0160310.1"/>
    <property type="molecule type" value="Genomic_DNA"/>
</dbReference>
<organism evidence="1 2">
    <name type="scientific">Rangifer tarandus platyrhynchus</name>
    <name type="common">Svalbard reindeer</name>
    <dbReference type="NCBI Taxonomy" id="3082113"/>
    <lineage>
        <taxon>Eukaryota</taxon>
        <taxon>Metazoa</taxon>
        <taxon>Chordata</taxon>
        <taxon>Craniata</taxon>
        <taxon>Vertebrata</taxon>
        <taxon>Euteleostomi</taxon>
        <taxon>Mammalia</taxon>
        <taxon>Eutheria</taxon>
        <taxon>Laurasiatheria</taxon>
        <taxon>Artiodactyla</taxon>
        <taxon>Ruminantia</taxon>
        <taxon>Pecora</taxon>
        <taxon>Cervidae</taxon>
        <taxon>Odocoileinae</taxon>
        <taxon>Rangifer</taxon>
    </lineage>
</organism>
<protein>
    <submittedName>
        <fullName evidence="1">Uncharacterized protein</fullName>
    </submittedName>
</protein>
<proteinExistence type="predicted"/>
<gene>
    <name evidence="1" type="ORF">MRATA1EN22A_LOCUS12947</name>
</gene>
<evidence type="ECO:0000313" key="2">
    <source>
        <dbReference type="Proteomes" id="UP001162501"/>
    </source>
</evidence>
<evidence type="ECO:0000313" key="1">
    <source>
        <dbReference type="EMBL" id="CAN0160310.1"/>
    </source>
</evidence>
<reference evidence="1" key="1">
    <citation type="submission" date="2023-05" db="EMBL/GenBank/DDBJ databases">
        <authorList>
            <consortium name="ELIXIR-Norway"/>
        </authorList>
    </citation>
    <scope>NUCLEOTIDE SEQUENCE</scope>
</reference>
<accession>A0AC59Z206</accession>
<dbReference type="Proteomes" id="UP001162501">
    <property type="component" value="Chromosome 22"/>
</dbReference>
<sequence length="98" mass="10864">MPSFPTQAPSDLCQESAWRAQLLGPHCCNDSNVAAPWMLCGEWEREGEVTGAPMRNTTPERTDDEFIVTSGPRATRNLKALKLGETRTRALLSEPYSL</sequence>